<dbReference type="SUPFAM" id="SSF53244">
    <property type="entry name" value="MurD-like peptide ligases, peptide-binding domain"/>
    <property type="match status" value="1"/>
</dbReference>
<comment type="catalytic activity">
    <reaction evidence="12">
        <text>(6S)-5,6,7,8-tetrahydrofolyl-(gamma-L-Glu)(n) + L-glutamate + ATP = (6S)-5,6,7,8-tetrahydrofolyl-(gamma-L-Glu)(n+1) + ADP + phosphate + H(+)</text>
        <dbReference type="Rhea" id="RHEA:10580"/>
        <dbReference type="Rhea" id="RHEA-COMP:14738"/>
        <dbReference type="Rhea" id="RHEA-COMP:14740"/>
        <dbReference type="ChEBI" id="CHEBI:15378"/>
        <dbReference type="ChEBI" id="CHEBI:29985"/>
        <dbReference type="ChEBI" id="CHEBI:30616"/>
        <dbReference type="ChEBI" id="CHEBI:43474"/>
        <dbReference type="ChEBI" id="CHEBI:141005"/>
        <dbReference type="ChEBI" id="CHEBI:456216"/>
        <dbReference type="EC" id="6.3.2.17"/>
    </reaction>
</comment>
<proteinExistence type="inferred from homology"/>
<dbReference type="AlphaFoldDB" id="T1YRS8"/>
<keyword evidence="4" id="KW-0554">One-carbon metabolism</keyword>
<reference evidence="14" key="1">
    <citation type="journal article" date="2013" name="PLoS ONE">
        <title>Biosynthesis of vitamins and cofactors in bacterium-harbouring trypanosomatids depends on the symbiotic association as revealed by genomic analyses.</title>
        <authorList>
            <person name="Klein C.C."/>
            <person name="Alves J.M."/>
            <person name="Serrano M.G."/>
            <person name="Buck G.A."/>
            <person name="Vasconcelos A.T."/>
            <person name="Sagot M.F."/>
            <person name="Teixeira M.M."/>
            <person name="Camargo E.P."/>
            <person name="Motta M.C."/>
        </authorList>
    </citation>
    <scope>NUCLEOTIDE SEQUENCE</scope>
    <source>
        <strain evidence="14">TCC012E</strain>
    </source>
</reference>
<dbReference type="PANTHER" id="PTHR11136">
    <property type="entry name" value="FOLYLPOLYGLUTAMATE SYNTHASE-RELATED"/>
    <property type="match status" value="1"/>
</dbReference>
<evidence type="ECO:0000259" key="13">
    <source>
        <dbReference type="Pfam" id="PF08245"/>
    </source>
</evidence>
<accession>T1YRS8</accession>
<evidence type="ECO:0000256" key="11">
    <source>
        <dbReference type="ARBA" id="ARBA00030876"/>
    </source>
</evidence>
<dbReference type="Gene3D" id="3.40.1190.10">
    <property type="entry name" value="Mur-like, catalytic domain"/>
    <property type="match status" value="1"/>
</dbReference>
<keyword evidence="8" id="KW-0067">ATP-binding</keyword>
<sequence length="588" mass="63775">MRVGRKSICLSPPACAAPRSLTTAVVPSRWWSARILSPSALLSCPAAPSAALYTPQRMSTTLHKGVVEEPYPGQADAAPPASRLGDTYEVKRGAAADAVGDGAAAAAGPRVAESRSFADVQRVVVEMTSGRPRRCPDNIAITIRLIDRLGLRPVMGRMRFVHIAGTKGKGTTAAYTAALLQAYGFKVGLFTSPHLVDIRERVLVDNTFLSPDTFARYFFEFKKKLDALEFSNSQLDRDVASRANFFRFFFLLSLYIFGQEGVEVAVMEVGLGGSIDATNTVPSEVSIITALGYDHMDILGDTLAEIAREKAGILKKDVPCFAAPQSDHPETRAVLEAVARAQDAPLVFLDRNVLPIHQWPPLAIGGAHAVEDSKLAVVAARRIAGIPPVAPLDEVERHVLQSLTFAGRSQIAPVDGGRDATLYLDGAHTPESLTRATQWFLEASAAAEGTPRRVLVLYTSRDPRMVLKAFMPSIAHFCKVVIAQVQNPKQHAATGADDGEDDDSRRAKQELVAVTTLWRDMYREVPALPCAKPFRYLEDLLDLVVPAASDSENAALPAQVFICGSFYLVGDILKLLGEYERGMRRDLS</sequence>
<comment type="similarity">
    <text evidence="2">Belongs to the folylpolyglutamate synthase family.</text>
</comment>
<feature type="domain" description="Mur ligase central" evidence="13">
    <location>
        <begin position="163"/>
        <end position="317"/>
    </location>
</feature>
<protein>
    <recommendedName>
        <fullName evidence="3">tetrahydrofolate synthase</fullName>
        <ecNumber evidence="3">6.3.2.17</ecNumber>
    </recommendedName>
    <alternativeName>
        <fullName evidence="11">Folylpoly-gamma-glutamate synthetase</fullName>
    </alternativeName>
    <alternativeName>
        <fullName evidence="10">Tetrahydrofolylpolyglutamate synthase</fullName>
    </alternativeName>
</protein>
<evidence type="ECO:0000256" key="4">
    <source>
        <dbReference type="ARBA" id="ARBA00022563"/>
    </source>
</evidence>
<evidence type="ECO:0000256" key="12">
    <source>
        <dbReference type="ARBA" id="ARBA00047493"/>
    </source>
</evidence>
<dbReference type="GO" id="GO:0006730">
    <property type="term" value="P:one-carbon metabolic process"/>
    <property type="evidence" value="ECO:0007669"/>
    <property type="project" value="UniProtKB-KW"/>
</dbReference>
<comment type="pathway">
    <text evidence="1">Cofactor biosynthesis; tetrahydrofolylpolyglutamate biosynthesis.</text>
</comment>
<dbReference type="GO" id="GO:0005739">
    <property type="term" value="C:mitochondrion"/>
    <property type="evidence" value="ECO:0007669"/>
    <property type="project" value="TreeGrafter"/>
</dbReference>
<dbReference type="SUPFAM" id="SSF53623">
    <property type="entry name" value="MurD-like peptide ligases, catalytic domain"/>
    <property type="match status" value="1"/>
</dbReference>
<dbReference type="GO" id="GO:0005829">
    <property type="term" value="C:cytosol"/>
    <property type="evidence" value="ECO:0007669"/>
    <property type="project" value="TreeGrafter"/>
</dbReference>
<evidence type="ECO:0000256" key="1">
    <source>
        <dbReference type="ARBA" id="ARBA00005150"/>
    </source>
</evidence>
<evidence type="ECO:0000256" key="9">
    <source>
        <dbReference type="ARBA" id="ARBA00022842"/>
    </source>
</evidence>
<keyword evidence="5 14" id="KW-0436">Ligase</keyword>
<dbReference type="InterPro" id="IPR036615">
    <property type="entry name" value="Mur_ligase_C_dom_sf"/>
</dbReference>
<dbReference type="GO" id="GO:0005524">
    <property type="term" value="F:ATP binding"/>
    <property type="evidence" value="ECO:0007669"/>
    <property type="project" value="UniProtKB-KW"/>
</dbReference>
<evidence type="ECO:0000256" key="3">
    <source>
        <dbReference type="ARBA" id="ARBA00013025"/>
    </source>
</evidence>
<dbReference type="EC" id="6.3.2.17" evidence="3"/>
<name>T1YRS8_9TRYP</name>
<keyword evidence="6" id="KW-0479">Metal-binding</keyword>
<dbReference type="InterPro" id="IPR013221">
    <property type="entry name" value="Mur_ligase_cen"/>
</dbReference>
<evidence type="ECO:0000256" key="10">
    <source>
        <dbReference type="ARBA" id="ARBA00030592"/>
    </source>
</evidence>
<dbReference type="EMBL" id="KF160026">
    <property type="protein sequence ID" value="AGU68046.1"/>
    <property type="molecule type" value="Genomic_DNA"/>
</dbReference>
<dbReference type="InterPro" id="IPR036565">
    <property type="entry name" value="Mur-like_cat_sf"/>
</dbReference>
<dbReference type="GO" id="GO:0004326">
    <property type="term" value="F:tetrahydrofolylpolyglutamate synthase activity"/>
    <property type="evidence" value="ECO:0007669"/>
    <property type="project" value="UniProtKB-EC"/>
</dbReference>
<dbReference type="InterPro" id="IPR001645">
    <property type="entry name" value="Folylpolyglutamate_synth"/>
</dbReference>
<dbReference type="PANTHER" id="PTHR11136:SF5">
    <property type="entry name" value="FOLYLPOLYGLUTAMATE SYNTHASE, MITOCHONDRIAL"/>
    <property type="match status" value="1"/>
</dbReference>
<dbReference type="Gene3D" id="3.90.190.20">
    <property type="entry name" value="Mur ligase, C-terminal domain"/>
    <property type="match status" value="1"/>
</dbReference>
<organism evidence="14">
    <name type="scientific">Strigomonas culicis</name>
    <dbReference type="NCBI Taxonomy" id="28005"/>
    <lineage>
        <taxon>Eukaryota</taxon>
        <taxon>Discoba</taxon>
        <taxon>Euglenozoa</taxon>
        <taxon>Kinetoplastea</taxon>
        <taxon>Metakinetoplastina</taxon>
        <taxon>Trypanosomatida</taxon>
        <taxon>Trypanosomatidae</taxon>
        <taxon>Strigomonadinae</taxon>
        <taxon>Strigomonas</taxon>
    </lineage>
</organism>
<evidence type="ECO:0000256" key="8">
    <source>
        <dbReference type="ARBA" id="ARBA00022840"/>
    </source>
</evidence>
<evidence type="ECO:0000256" key="5">
    <source>
        <dbReference type="ARBA" id="ARBA00022598"/>
    </source>
</evidence>
<dbReference type="Pfam" id="PF08245">
    <property type="entry name" value="Mur_ligase_M"/>
    <property type="match status" value="1"/>
</dbReference>
<evidence type="ECO:0000256" key="7">
    <source>
        <dbReference type="ARBA" id="ARBA00022741"/>
    </source>
</evidence>
<keyword evidence="7" id="KW-0547">Nucleotide-binding</keyword>
<dbReference type="NCBIfam" id="TIGR01499">
    <property type="entry name" value="folC"/>
    <property type="match status" value="1"/>
</dbReference>
<evidence type="ECO:0000256" key="6">
    <source>
        <dbReference type="ARBA" id="ARBA00022723"/>
    </source>
</evidence>
<evidence type="ECO:0000256" key="2">
    <source>
        <dbReference type="ARBA" id="ARBA00008276"/>
    </source>
</evidence>
<evidence type="ECO:0000313" key="14">
    <source>
        <dbReference type="EMBL" id="AGU68046.1"/>
    </source>
</evidence>
<keyword evidence="9" id="KW-0460">Magnesium</keyword>
<dbReference type="GO" id="GO:0046872">
    <property type="term" value="F:metal ion binding"/>
    <property type="evidence" value="ECO:0007669"/>
    <property type="project" value="UniProtKB-KW"/>
</dbReference>